<dbReference type="RefSeq" id="WP_106112796.1">
    <property type="nucleotide sequence ID" value="NZ_PVSR01000004.1"/>
</dbReference>
<comment type="caution">
    <text evidence="1">The sequence shown here is derived from an EMBL/GenBank/DDBJ whole genome shotgun (WGS) entry which is preliminary data.</text>
</comment>
<dbReference type="InterPro" id="IPR023393">
    <property type="entry name" value="START-like_dom_sf"/>
</dbReference>
<dbReference type="CDD" id="cd07821">
    <property type="entry name" value="PYR_PYL_RCAR_like"/>
    <property type="match status" value="1"/>
</dbReference>
<sequence length="146" mass="16461">MAESYASVVIAAPARRVWQWFGDFGGLARWHPGIAELEMEDGACPREVGAVRRLWLGDGSRVRERLVALDELGHSHTYEMLEGPFPIRSYRATVRVRPVTATGESFAEWWARYDADAEREAELDRTFAEGVFATGLAELARRHAEI</sequence>
<evidence type="ECO:0000313" key="1">
    <source>
        <dbReference type="EMBL" id="PRW64346.1"/>
    </source>
</evidence>
<dbReference type="AlphaFoldDB" id="A0A2T0GZ04"/>
<accession>A0A2T0GZ04</accession>
<dbReference type="InterPro" id="IPR019587">
    <property type="entry name" value="Polyketide_cyclase/dehydratase"/>
</dbReference>
<gene>
    <name evidence="1" type="ORF">CEP50_05290</name>
</gene>
<name>A0A2T0GZ04_ACTMO</name>
<dbReference type="Gene3D" id="3.30.530.20">
    <property type="match status" value="1"/>
</dbReference>
<dbReference type="SUPFAM" id="SSF55961">
    <property type="entry name" value="Bet v1-like"/>
    <property type="match status" value="1"/>
</dbReference>
<protein>
    <submittedName>
        <fullName evidence="1">SRPBCC family protein</fullName>
    </submittedName>
</protein>
<dbReference type="EMBL" id="PVSR01000004">
    <property type="protein sequence ID" value="PRW64346.1"/>
    <property type="molecule type" value="Genomic_DNA"/>
</dbReference>
<dbReference type="Proteomes" id="UP000239352">
    <property type="component" value="Unassembled WGS sequence"/>
</dbReference>
<organism evidence="1 2">
    <name type="scientific">Actinopolyspora mortivallis</name>
    <dbReference type="NCBI Taxonomy" id="33906"/>
    <lineage>
        <taxon>Bacteria</taxon>
        <taxon>Bacillati</taxon>
        <taxon>Actinomycetota</taxon>
        <taxon>Actinomycetes</taxon>
        <taxon>Actinopolysporales</taxon>
        <taxon>Actinopolysporaceae</taxon>
        <taxon>Actinopolyspora</taxon>
    </lineage>
</organism>
<reference evidence="1 2" key="1">
    <citation type="submission" date="2018-03" db="EMBL/GenBank/DDBJ databases">
        <title>Actinopolyspora mortivallis from Sahara, screening for active biomolecules.</title>
        <authorList>
            <person name="Selama O."/>
            <person name="Wellington E.M.H."/>
            <person name="Hacene H."/>
        </authorList>
    </citation>
    <scope>NUCLEOTIDE SEQUENCE [LARGE SCALE GENOMIC DNA]</scope>
    <source>
        <strain evidence="1 2">M5A</strain>
    </source>
</reference>
<dbReference type="PANTHER" id="PTHR39332:SF7">
    <property type="entry name" value="SRPBCC FAMILY PROTEIN"/>
    <property type="match status" value="1"/>
</dbReference>
<dbReference type="Pfam" id="PF10604">
    <property type="entry name" value="Polyketide_cyc2"/>
    <property type="match status" value="1"/>
</dbReference>
<dbReference type="PANTHER" id="PTHR39332">
    <property type="entry name" value="BLL4707 PROTEIN"/>
    <property type="match status" value="1"/>
</dbReference>
<dbReference type="InParanoid" id="A0A2T0GZ04"/>
<proteinExistence type="predicted"/>
<dbReference type="STRING" id="1050202.GCA_000384035_02077"/>
<keyword evidence="2" id="KW-1185">Reference proteome</keyword>
<evidence type="ECO:0000313" key="2">
    <source>
        <dbReference type="Proteomes" id="UP000239352"/>
    </source>
</evidence>